<dbReference type="CDD" id="cd16098">
    <property type="entry name" value="FliS"/>
    <property type="match status" value="1"/>
</dbReference>
<dbReference type="PANTHER" id="PTHR34773">
    <property type="entry name" value="FLAGELLAR SECRETION CHAPERONE FLIS"/>
    <property type="match status" value="1"/>
</dbReference>
<dbReference type="AlphaFoldDB" id="A0A5B7YEV7"/>
<organism evidence="7 8">
    <name type="scientific">Salinimonas iocasae</name>
    <dbReference type="NCBI Taxonomy" id="2572577"/>
    <lineage>
        <taxon>Bacteria</taxon>
        <taxon>Pseudomonadati</taxon>
        <taxon>Pseudomonadota</taxon>
        <taxon>Gammaproteobacteria</taxon>
        <taxon>Alteromonadales</taxon>
        <taxon>Alteromonadaceae</taxon>
        <taxon>Alteromonas/Salinimonas group</taxon>
        <taxon>Salinimonas</taxon>
    </lineage>
</organism>
<comment type="similarity">
    <text evidence="2 6">Belongs to the FliS family.</text>
</comment>
<keyword evidence="7" id="KW-0282">Flagellum</keyword>
<dbReference type="RefSeq" id="WP_139757022.1">
    <property type="nucleotide sequence ID" value="NZ_CP039852.1"/>
</dbReference>
<keyword evidence="7" id="KW-0966">Cell projection</keyword>
<dbReference type="PIRSF" id="PIRSF039090">
    <property type="entry name" value="Flis"/>
    <property type="match status" value="1"/>
</dbReference>
<dbReference type="GO" id="GO:0044780">
    <property type="term" value="P:bacterial-type flagellum assembly"/>
    <property type="evidence" value="ECO:0007669"/>
    <property type="project" value="InterPro"/>
</dbReference>
<evidence type="ECO:0000256" key="3">
    <source>
        <dbReference type="ARBA" id="ARBA00022490"/>
    </source>
</evidence>
<evidence type="ECO:0000313" key="7">
    <source>
        <dbReference type="EMBL" id="QCZ94282.1"/>
    </source>
</evidence>
<evidence type="ECO:0000256" key="4">
    <source>
        <dbReference type="ARBA" id="ARBA00022795"/>
    </source>
</evidence>
<protein>
    <recommendedName>
        <fullName evidence="6">Flagellar secretion chaperone FliS</fullName>
    </recommendedName>
</protein>
<dbReference type="GO" id="GO:0005829">
    <property type="term" value="C:cytosol"/>
    <property type="evidence" value="ECO:0007669"/>
    <property type="project" value="UniProtKB-SubCell"/>
</dbReference>
<gene>
    <name evidence="7" type="primary">fliS</name>
    <name evidence="7" type="ORF">FBQ74_12720</name>
</gene>
<dbReference type="EMBL" id="CP039852">
    <property type="protein sequence ID" value="QCZ94282.1"/>
    <property type="molecule type" value="Genomic_DNA"/>
</dbReference>
<evidence type="ECO:0000313" key="8">
    <source>
        <dbReference type="Proteomes" id="UP000304912"/>
    </source>
</evidence>
<dbReference type="Proteomes" id="UP000304912">
    <property type="component" value="Chromosome"/>
</dbReference>
<name>A0A5B7YEV7_9ALTE</name>
<dbReference type="GO" id="GO:0071973">
    <property type="term" value="P:bacterial-type flagellum-dependent cell motility"/>
    <property type="evidence" value="ECO:0007669"/>
    <property type="project" value="TreeGrafter"/>
</dbReference>
<keyword evidence="7" id="KW-0969">Cilium</keyword>
<dbReference type="SUPFAM" id="SSF101116">
    <property type="entry name" value="Flagellar export chaperone FliS"/>
    <property type="match status" value="1"/>
</dbReference>
<keyword evidence="3 6" id="KW-0963">Cytoplasm</keyword>
<accession>A0A5B7YEV7</accession>
<dbReference type="Gene3D" id="1.20.120.340">
    <property type="entry name" value="Flagellar protein FliS"/>
    <property type="match status" value="1"/>
</dbReference>
<dbReference type="KEGG" id="salk:FBQ74_12720"/>
<dbReference type="InterPro" id="IPR036584">
    <property type="entry name" value="FliS_sf"/>
</dbReference>
<dbReference type="Pfam" id="PF02561">
    <property type="entry name" value="FliS"/>
    <property type="match status" value="1"/>
</dbReference>
<evidence type="ECO:0000256" key="5">
    <source>
        <dbReference type="ARBA" id="ARBA00023186"/>
    </source>
</evidence>
<evidence type="ECO:0000256" key="6">
    <source>
        <dbReference type="PIRNR" id="PIRNR039090"/>
    </source>
</evidence>
<dbReference type="NCBIfam" id="TIGR00208">
    <property type="entry name" value="fliS"/>
    <property type="match status" value="1"/>
</dbReference>
<keyword evidence="4 6" id="KW-1005">Bacterial flagellum biogenesis</keyword>
<dbReference type="InterPro" id="IPR003713">
    <property type="entry name" value="FliS"/>
</dbReference>
<keyword evidence="5" id="KW-0143">Chaperone</keyword>
<dbReference type="OrthoDB" id="9792010at2"/>
<sequence>MSLRGINAYKKGNVKQDISAADPHRLTLLLFQGALDRIAYAKGAIERSDFEAKSENISKAVSILIYLRDTLDMDVGGEVAENMYALYSYMIEKVNDALLSNNIAPLEETYALLEPIRTAWVQIPEADKQEAYARRAG</sequence>
<dbReference type="PANTHER" id="PTHR34773:SF1">
    <property type="entry name" value="FLAGELLAR SECRETION CHAPERONE FLIS"/>
    <property type="match status" value="1"/>
</dbReference>
<proteinExistence type="inferred from homology"/>
<reference evidence="7 8" key="1">
    <citation type="submission" date="2019-04" db="EMBL/GenBank/DDBJ databases">
        <title>Salinimonas iocasae sp. nov., a halophilic bacterium isolated from the outer tube casing of tubeworms in Okinawa Trough.</title>
        <authorList>
            <person name="Zhang H."/>
            <person name="Wang H."/>
            <person name="Li C."/>
        </authorList>
    </citation>
    <scope>NUCLEOTIDE SEQUENCE [LARGE SCALE GENOMIC DNA]</scope>
    <source>
        <strain evidence="7 8">KX18D6</strain>
    </source>
</reference>
<keyword evidence="8" id="KW-1185">Reference proteome</keyword>
<evidence type="ECO:0000256" key="1">
    <source>
        <dbReference type="ARBA" id="ARBA00004514"/>
    </source>
</evidence>
<evidence type="ECO:0000256" key="2">
    <source>
        <dbReference type="ARBA" id="ARBA00008787"/>
    </source>
</evidence>
<comment type="subcellular location">
    <subcellularLocation>
        <location evidence="1 6">Cytoplasm</location>
        <location evidence="1 6">Cytosol</location>
    </subcellularLocation>
</comment>